<evidence type="ECO:0000313" key="3">
    <source>
        <dbReference type="Proteomes" id="UP000230973"/>
    </source>
</evidence>
<organism evidence="2 3">
    <name type="scientific">Candidatus Uhrbacteria bacterium CG_4_10_14_0_8_um_filter_58_22</name>
    <dbReference type="NCBI Taxonomy" id="1975029"/>
    <lineage>
        <taxon>Bacteria</taxon>
        <taxon>Candidatus Uhriibacteriota</taxon>
    </lineage>
</organism>
<accession>A0A2M7Q9M6</accession>
<proteinExistence type="predicted"/>
<dbReference type="Proteomes" id="UP000230973">
    <property type="component" value="Unassembled WGS sequence"/>
</dbReference>
<protein>
    <submittedName>
        <fullName evidence="2">Uncharacterized protein</fullName>
    </submittedName>
</protein>
<dbReference type="InterPro" id="IPR016024">
    <property type="entry name" value="ARM-type_fold"/>
</dbReference>
<dbReference type="SUPFAM" id="SSF48371">
    <property type="entry name" value="ARM repeat"/>
    <property type="match status" value="1"/>
</dbReference>
<feature type="compositionally biased region" description="Low complexity" evidence="1">
    <location>
        <begin position="408"/>
        <end position="422"/>
    </location>
</feature>
<comment type="caution">
    <text evidence="2">The sequence shown here is derived from an EMBL/GenBank/DDBJ whole genome shotgun (WGS) entry which is preliminary data.</text>
</comment>
<gene>
    <name evidence="2" type="ORF">COY93_04935</name>
</gene>
<dbReference type="AlphaFoldDB" id="A0A2M7Q9M6"/>
<evidence type="ECO:0000313" key="2">
    <source>
        <dbReference type="EMBL" id="PIY61634.1"/>
    </source>
</evidence>
<sequence length="428" mass="48046">MSFERFSELLNSPDPRVGVATLTTLRKNGQPNLGQLIFEYGLSNMYDDCMAVALQILAELRYPLEGCSETDRDLFTTVIVTSNEGIILAAVRWLIALCSSDSLYILRWLIPFLEDYEKVTLELAIWLVGNDSAVREGMIKALISVSCGDLSTTEVLVGWLAGLDPKSAMADKFVELMLHQLKFTEDQLLRMVDILVGTGQTDLLYDTVTSEDEFGDGPRLAALRALSTTDTDSSRRLVESLLDDQDTPRFRLLAFEVLFEREPFESEALAGLIRRAMSDDEELTPEIGGIRQLGYRQLNRLPERHRTDLLLKVIGDESLVWYVRNDALNELLRINSDPALILALLGIYIETLDSDVASELNEAIFRRRSVRFGDKSLTVSEILRDLFRSNRRDGLPDQEVGHDSDLFDPAIEPESAPESTSPDSDDSE</sequence>
<reference evidence="3" key="1">
    <citation type="submission" date="2017-09" db="EMBL/GenBank/DDBJ databases">
        <title>Depth-based differentiation of microbial function through sediment-hosted aquifers and enrichment of novel symbionts in the deep terrestrial subsurface.</title>
        <authorList>
            <person name="Probst A.J."/>
            <person name="Ladd B."/>
            <person name="Jarett J.K."/>
            <person name="Geller-Mcgrath D.E."/>
            <person name="Sieber C.M.K."/>
            <person name="Emerson J.B."/>
            <person name="Anantharaman K."/>
            <person name="Thomas B.C."/>
            <person name="Malmstrom R."/>
            <person name="Stieglmeier M."/>
            <person name="Klingl A."/>
            <person name="Woyke T."/>
            <person name="Ryan C.M."/>
            <person name="Banfield J.F."/>
        </authorList>
    </citation>
    <scope>NUCLEOTIDE SEQUENCE [LARGE SCALE GENOMIC DNA]</scope>
</reference>
<dbReference type="EMBL" id="PFLC01000066">
    <property type="protein sequence ID" value="PIY61634.1"/>
    <property type="molecule type" value="Genomic_DNA"/>
</dbReference>
<feature type="compositionally biased region" description="Basic and acidic residues" evidence="1">
    <location>
        <begin position="392"/>
        <end position="405"/>
    </location>
</feature>
<name>A0A2M7Q9M6_9BACT</name>
<evidence type="ECO:0000256" key="1">
    <source>
        <dbReference type="SAM" id="MobiDB-lite"/>
    </source>
</evidence>
<feature type="region of interest" description="Disordered" evidence="1">
    <location>
        <begin position="392"/>
        <end position="428"/>
    </location>
</feature>